<comment type="caution">
    <text evidence="3">The sequence shown here is derived from an EMBL/GenBank/DDBJ whole genome shotgun (WGS) entry which is preliminary data.</text>
</comment>
<evidence type="ECO:0000256" key="1">
    <source>
        <dbReference type="SAM" id="MobiDB-lite"/>
    </source>
</evidence>
<gene>
    <name evidence="3" type="ORF">RRG08_029058</name>
</gene>
<reference evidence="3" key="1">
    <citation type="journal article" date="2023" name="G3 (Bethesda)">
        <title>A reference genome for the long-term kleptoplast-retaining sea slug Elysia crispata morphotype clarki.</title>
        <authorList>
            <person name="Eastman K.E."/>
            <person name="Pendleton A.L."/>
            <person name="Shaikh M.A."/>
            <person name="Suttiyut T."/>
            <person name="Ogas R."/>
            <person name="Tomko P."/>
            <person name="Gavelis G."/>
            <person name="Widhalm J.R."/>
            <person name="Wisecaver J.H."/>
        </authorList>
    </citation>
    <scope>NUCLEOTIDE SEQUENCE</scope>
    <source>
        <strain evidence="3">ECLA1</strain>
    </source>
</reference>
<keyword evidence="2" id="KW-0472">Membrane</keyword>
<protein>
    <submittedName>
        <fullName evidence="3">Uncharacterized protein</fullName>
    </submittedName>
</protein>
<feature type="region of interest" description="Disordered" evidence="1">
    <location>
        <begin position="351"/>
        <end position="372"/>
    </location>
</feature>
<keyword evidence="4" id="KW-1185">Reference proteome</keyword>
<dbReference type="EMBL" id="JAWDGP010003779">
    <property type="protein sequence ID" value="KAK3770968.1"/>
    <property type="molecule type" value="Genomic_DNA"/>
</dbReference>
<evidence type="ECO:0000313" key="3">
    <source>
        <dbReference type="EMBL" id="KAK3770968.1"/>
    </source>
</evidence>
<feature type="region of interest" description="Disordered" evidence="1">
    <location>
        <begin position="552"/>
        <end position="577"/>
    </location>
</feature>
<keyword evidence="2" id="KW-1133">Transmembrane helix</keyword>
<dbReference type="AlphaFoldDB" id="A0AAE1DIT3"/>
<proteinExistence type="predicted"/>
<feature type="transmembrane region" description="Helical" evidence="2">
    <location>
        <begin position="15"/>
        <end position="39"/>
    </location>
</feature>
<name>A0AAE1DIT3_9GAST</name>
<dbReference type="Proteomes" id="UP001283361">
    <property type="component" value="Unassembled WGS sequence"/>
</dbReference>
<accession>A0AAE1DIT3</accession>
<organism evidence="3 4">
    <name type="scientific">Elysia crispata</name>
    <name type="common">lettuce slug</name>
    <dbReference type="NCBI Taxonomy" id="231223"/>
    <lineage>
        <taxon>Eukaryota</taxon>
        <taxon>Metazoa</taxon>
        <taxon>Spiralia</taxon>
        <taxon>Lophotrochozoa</taxon>
        <taxon>Mollusca</taxon>
        <taxon>Gastropoda</taxon>
        <taxon>Heterobranchia</taxon>
        <taxon>Euthyneura</taxon>
        <taxon>Panpulmonata</taxon>
        <taxon>Sacoglossa</taxon>
        <taxon>Placobranchoidea</taxon>
        <taxon>Plakobranchidae</taxon>
        <taxon>Elysia</taxon>
    </lineage>
</organism>
<keyword evidence="2" id="KW-0812">Transmembrane</keyword>
<evidence type="ECO:0000313" key="4">
    <source>
        <dbReference type="Proteomes" id="UP001283361"/>
    </source>
</evidence>
<sequence>MDGKLEPEKPGLTPLVQVVLPVVCAGFVALVVSLLACCLTRRPSGARGKPLPTSIYSMETSNDTSECGIYDVIDEVLAKPHQKAPASLVNSKLDCSLVPPAATKFQPRTRIETGVEPAPVGPAVWCVPSGSLATPAISGQPLDLSSHCHEDQSSEEMDWTEERLLGDCHYGDRVNTPACQDDGDYETLDRYWKIKSCKHTVRPSVEYGAEGSSGAQEVTHANTSASSDVCVEKWNNKDNLMCQLTVFSPPSAGSYTDARSTHRTVCLYSIEGISRNQEELLSTLQKSRLLVLPASPCNSEPLPPTSGDILLSPVTEGTQQADSAHYCEQTLNPSRVNTYARIKERQLPAIPSDNKPKVLRRSTSFQVSKPDESTITREIIHRRRCSDFINSGQGSTNTMAEQRVSLTAEEMKEIFAKLGPLPPLPTTNWLTVNKPKHVRARSCDQRLTPSLYRHQDISHSAPWRERQETLISEHNEQNIPDHCNLSLQGHTDATKQNVSSPTVSKPLNRGLFHNSNIPYPNTHHSQLEVTHTAPNATDICETFSGVQNISLDQGDEQRSSISDSNTEDHSDRDSETEENFYFELEVNAAFLEDSDEEDFSGIPELFSCDI</sequence>
<evidence type="ECO:0000256" key="2">
    <source>
        <dbReference type="SAM" id="Phobius"/>
    </source>
</evidence>